<reference evidence="2" key="1">
    <citation type="submission" date="2020-11" db="EMBL/GenBank/DDBJ databases">
        <title>Isolation and identification of active actinomycetes.</title>
        <authorList>
            <person name="Yu B."/>
        </authorList>
    </citation>
    <scope>NUCLEOTIDE SEQUENCE</scope>
    <source>
        <strain evidence="2">NEAU-YB345</strain>
    </source>
</reference>
<comment type="caution">
    <text evidence="2">The sequence shown here is derived from an EMBL/GenBank/DDBJ whole genome shotgun (WGS) entry which is preliminary data.</text>
</comment>
<proteinExistence type="predicted"/>
<organism evidence="2 3">
    <name type="scientific">Streptacidiphilus fuscans</name>
    <dbReference type="NCBI Taxonomy" id="2789292"/>
    <lineage>
        <taxon>Bacteria</taxon>
        <taxon>Bacillati</taxon>
        <taxon>Actinomycetota</taxon>
        <taxon>Actinomycetes</taxon>
        <taxon>Kitasatosporales</taxon>
        <taxon>Streptomycetaceae</taxon>
        <taxon>Streptacidiphilus</taxon>
    </lineage>
</organism>
<protein>
    <submittedName>
        <fullName evidence="2">DUF4383 domain-containing protein</fullName>
    </submittedName>
</protein>
<gene>
    <name evidence="2" type="ORF">I2501_34745</name>
</gene>
<feature type="transmembrane region" description="Helical" evidence="1">
    <location>
        <begin position="84"/>
        <end position="105"/>
    </location>
</feature>
<dbReference type="Proteomes" id="UP000657385">
    <property type="component" value="Unassembled WGS sequence"/>
</dbReference>
<keyword evidence="1" id="KW-0472">Membrane</keyword>
<dbReference type="EMBL" id="JADPRT010000020">
    <property type="protein sequence ID" value="MBF9073183.1"/>
    <property type="molecule type" value="Genomic_DNA"/>
</dbReference>
<evidence type="ECO:0000256" key="1">
    <source>
        <dbReference type="SAM" id="Phobius"/>
    </source>
</evidence>
<dbReference type="RefSeq" id="WP_196198159.1">
    <property type="nucleotide sequence ID" value="NZ_JADPRT010000020.1"/>
</dbReference>
<keyword evidence="1" id="KW-1133">Transmembrane helix</keyword>
<sequence length="167" mass="17920">MKLQDHLPVDHRLGQVYRYSAGAIGLFLVIFGILGFTNNVGFFSTTGDHVAGMTSNGALSLLSVLFGAILIGGAVIGGNTASTLNISIGILFILSGWVNLGLLDGGHNILNFHMRNVIFSFLVGLALMVFGMYGRVTGHLPHDNPYWRNRHPEAAKFNPLPPAALPH</sequence>
<dbReference type="Pfam" id="PF14325">
    <property type="entry name" value="DUF4383"/>
    <property type="match status" value="1"/>
</dbReference>
<name>A0A931BAN3_9ACTN</name>
<feature type="transmembrane region" description="Helical" evidence="1">
    <location>
        <begin position="16"/>
        <end position="37"/>
    </location>
</feature>
<keyword evidence="1" id="KW-0812">Transmembrane</keyword>
<keyword evidence="3" id="KW-1185">Reference proteome</keyword>
<feature type="transmembrane region" description="Helical" evidence="1">
    <location>
        <begin position="58"/>
        <end position="78"/>
    </location>
</feature>
<feature type="transmembrane region" description="Helical" evidence="1">
    <location>
        <begin position="117"/>
        <end position="136"/>
    </location>
</feature>
<evidence type="ECO:0000313" key="3">
    <source>
        <dbReference type="Proteomes" id="UP000657385"/>
    </source>
</evidence>
<accession>A0A931BAN3</accession>
<dbReference type="AlphaFoldDB" id="A0A931BAN3"/>
<evidence type="ECO:0000313" key="2">
    <source>
        <dbReference type="EMBL" id="MBF9073183.1"/>
    </source>
</evidence>